<dbReference type="PANTHER" id="PTHR38731:SF1">
    <property type="entry name" value="FECR PROTEIN DOMAIN-CONTAINING PROTEIN"/>
    <property type="match status" value="1"/>
</dbReference>
<evidence type="ECO:0000313" key="4">
    <source>
        <dbReference type="EMBL" id="SFM04387.1"/>
    </source>
</evidence>
<dbReference type="Proteomes" id="UP000199470">
    <property type="component" value="Unassembled WGS sequence"/>
</dbReference>
<evidence type="ECO:0000256" key="2">
    <source>
        <dbReference type="SAM" id="SignalP"/>
    </source>
</evidence>
<keyword evidence="5" id="KW-1185">Reference proteome</keyword>
<dbReference type="EMBL" id="FOTW01000011">
    <property type="protein sequence ID" value="SFM04387.1"/>
    <property type="molecule type" value="Genomic_DNA"/>
</dbReference>
<gene>
    <name evidence="4" type="ORF">SAMN02982985_02498</name>
</gene>
<dbReference type="AlphaFoldDB" id="A0A1I4MMY8"/>
<accession>A0A1I4MMY8</accession>
<feature type="chain" id="PRO_5011785131" evidence="2">
    <location>
        <begin position="28"/>
        <end position="287"/>
    </location>
</feature>
<evidence type="ECO:0000259" key="3">
    <source>
        <dbReference type="Pfam" id="PF04773"/>
    </source>
</evidence>
<organism evidence="4 5">
    <name type="scientific">Rugamonas rubra</name>
    <dbReference type="NCBI Taxonomy" id="758825"/>
    <lineage>
        <taxon>Bacteria</taxon>
        <taxon>Pseudomonadati</taxon>
        <taxon>Pseudomonadota</taxon>
        <taxon>Betaproteobacteria</taxon>
        <taxon>Burkholderiales</taxon>
        <taxon>Oxalobacteraceae</taxon>
        <taxon>Telluria group</taxon>
        <taxon>Rugamonas</taxon>
    </lineage>
</organism>
<dbReference type="STRING" id="758825.SAMN02982985_02498"/>
<dbReference type="OrthoDB" id="369729at2"/>
<feature type="signal peptide" evidence="2">
    <location>
        <begin position="1"/>
        <end position="27"/>
    </location>
</feature>
<proteinExistence type="predicted"/>
<dbReference type="RefSeq" id="WP_093387886.1">
    <property type="nucleotide sequence ID" value="NZ_FOTW01000011.1"/>
</dbReference>
<dbReference type="InterPro" id="IPR006860">
    <property type="entry name" value="FecR"/>
</dbReference>
<reference evidence="4 5" key="1">
    <citation type="submission" date="2016-10" db="EMBL/GenBank/DDBJ databases">
        <authorList>
            <person name="de Groot N.N."/>
        </authorList>
    </citation>
    <scope>NUCLEOTIDE SEQUENCE [LARGE SCALE GENOMIC DNA]</scope>
    <source>
        <strain evidence="4 5">ATCC 43154</strain>
    </source>
</reference>
<feature type="region of interest" description="Disordered" evidence="1">
    <location>
        <begin position="267"/>
        <end position="287"/>
    </location>
</feature>
<feature type="domain" description="FecR protein" evidence="3">
    <location>
        <begin position="63"/>
        <end position="160"/>
    </location>
</feature>
<sequence length="287" mass="29766">MNQLKKCIAIRAWLLLVLCCCGSLALAAQVAGTVTQLSGPLLARKADGAVKILSLKSEVESGDTLVTEKNTYALVKFIDNSEITLKPGTTFKIDNFSFDAGKPGGDAASFSLVKGGLRSLTGLLGKRSKERFELKTPSATIGIRGTTFIAEWEPEAEVSVAARQAWRMASTAALGGSDAAPLMPLRPLPPLPSLLLAQGPLPPSPGARAPGLYVQVIDGLIHVANPAGTSNFSAGQFGFTPSFKAPPVLLPTNPGIQFTPPAAFSAPTNGSAANGGNKAKTVDCEVR</sequence>
<dbReference type="PANTHER" id="PTHR38731">
    <property type="entry name" value="LIPL45-RELATED LIPOPROTEIN-RELATED"/>
    <property type="match status" value="1"/>
</dbReference>
<evidence type="ECO:0000313" key="5">
    <source>
        <dbReference type="Proteomes" id="UP000199470"/>
    </source>
</evidence>
<protein>
    <submittedName>
        <fullName evidence="4">FecR family protein</fullName>
    </submittedName>
</protein>
<evidence type="ECO:0000256" key="1">
    <source>
        <dbReference type="SAM" id="MobiDB-lite"/>
    </source>
</evidence>
<name>A0A1I4MMY8_9BURK</name>
<keyword evidence="2" id="KW-0732">Signal</keyword>
<dbReference type="Pfam" id="PF04773">
    <property type="entry name" value="FecR"/>
    <property type="match status" value="1"/>
</dbReference>